<protein>
    <submittedName>
        <fullName evidence="1">Uncharacterized protein</fullName>
    </submittedName>
</protein>
<dbReference type="AlphaFoldDB" id="X0STZ1"/>
<comment type="caution">
    <text evidence="1">The sequence shown here is derived from an EMBL/GenBank/DDBJ whole genome shotgun (WGS) entry which is preliminary data.</text>
</comment>
<name>X0STZ1_9ZZZZ</name>
<proteinExistence type="predicted"/>
<gene>
    <name evidence="1" type="ORF">S01H1_13870</name>
</gene>
<organism evidence="1">
    <name type="scientific">marine sediment metagenome</name>
    <dbReference type="NCBI Taxonomy" id="412755"/>
    <lineage>
        <taxon>unclassified sequences</taxon>
        <taxon>metagenomes</taxon>
        <taxon>ecological metagenomes</taxon>
    </lineage>
</organism>
<dbReference type="EMBL" id="BARS01007176">
    <property type="protein sequence ID" value="GAF79402.1"/>
    <property type="molecule type" value="Genomic_DNA"/>
</dbReference>
<evidence type="ECO:0000313" key="1">
    <source>
        <dbReference type="EMBL" id="GAF79402.1"/>
    </source>
</evidence>
<feature type="non-terminal residue" evidence="1">
    <location>
        <position position="1"/>
    </location>
</feature>
<reference evidence="1" key="1">
    <citation type="journal article" date="2014" name="Front. Microbiol.">
        <title>High frequency of phylogenetically diverse reductive dehalogenase-homologous genes in deep subseafloor sedimentary metagenomes.</title>
        <authorList>
            <person name="Kawai M."/>
            <person name="Futagami T."/>
            <person name="Toyoda A."/>
            <person name="Takaki Y."/>
            <person name="Nishi S."/>
            <person name="Hori S."/>
            <person name="Arai W."/>
            <person name="Tsubouchi T."/>
            <person name="Morono Y."/>
            <person name="Uchiyama I."/>
            <person name="Ito T."/>
            <person name="Fujiyama A."/>
            <person name="Inagaki F."/>
            <person name="Takami H."/>
        </authorList>
    </citation>
    <scope>NUCLEOTIDE SEQUENCE</scope>
    <source>
        <strain evidence="1">Expedition CK06-06</strain>
    </source>
</reference>
<sequence>FTTENVKTRVACERRLAIETHAMMPDPPSSQHMMVCGNTVTFVAISTMIGLIEELGFGTTSMFINRARVHDFRILSRDLVTPYPKEFSISSGIQFNIEGVDVVVLEGIHKDTFILCASVDNLGKKLDEPVAFVFHVETLIHR</sequence>
<accession>X0STZ1</accession>